<dbReference type="InterPro" id="IPR049445">
    <property type="entry name" value="TetR_SbtR-like_C"/>
</dbReference>
<evidence type="ECO:0000256" key="5">
    <source>
        <dbReference type="SAM" id="MobiDB-lite"/>
    </source>
</evidence>
<sequence>MDQAQQDVLGADVVVVEHPGLLLGQDDNTPRTIGEPLEHLVAPKEALGPRIGVHTLLKVYGVNTPEVNRSPGRRRPMTSYDHPTPTHGGPPGGTGRALRADARRNRARILQTAEAVFAAKGSAASTEEIAHKAGVGHGTVFRHFPTKEALLQAILEALADRLAEETRALVETGDPATAFFQFFTRMVEQSAEKKTVVDLLADAGIDVTAAKPIHALRQAIEELLANAQRAGTVREDVRVPEAMALIIGVCQASLHTSWGPDLQARTLAVVFDGLRPRHSR</sequence>
<reference evidence="7 8" key="1">
    <citation type="submission" date="2018-08" db="EMBL/GenBank/DDBJ databases">
        <title>Actinomadura spongicola sp. nov., isolated from marine sponge Leucetta chagosensis.</title>
        <authorList>
            <person name="Li L."/>
            <person name="Lin H.W."/>
        </authorList>
    </citation>
    <scope>NUCLEOTIDE SEQUENCE [LARGE SCALE GENOMIC DNA]</scope>
    <source>
        <strain evidence="7 8">LHW52907</strain>
    </source>
</reference>
<dbReference type="InterPro" id="IPR009057">
    <property type="entry name" value="Homeodomain-like_sf"/>
</dbReference>
<dbReference type="SUPFAM" id="SSF46689">
    <property type="entry name" value="Homeodomain-like"/>
    <property type="match status" value="1"/>
</dbReference>
<gene>
    <name evidence="7" type="ORF">D0T12_33990</name>
</gene>
<dbReference type="InterPro" id="IPR001647">
    <property type="entry name" value="HTH_TetR"/>
</dbReference>
<feature type="DNA-binding region" description="H-T-H motif" evidence="4">
    <location>
        <begin position="125"/>
        <end position="144"/>
    </location>
</feature>
<feature type="domain" description="HTH tetR-type" evidence="6">
    <location>
        <begin position="103"/>
        <end position="162"/>
    </location>
</feature>
<dbReference type="InterPro" id="IPR023772">
    <property type="entry name" value="DNA-bd_HTH_TetR-type_CS"/>
</dbReference>
<feature type="region of interest" description="Disordered" evidence="5">
    <location>
        <begin position="64"/>
        <end position="97"/>
    </location>
</feature>
<keyword evidence="1" id="KW-0805">Transcription regulation</keyword>
<evidence type="ECO:0000256" key="3">
    <source>
        <dbReference type="ARBA" id="ARBA00023163"/>
    </source>
</evidence>
<protein>
    <submittedName>
        <fullName evidence="7">TetR/AcrR family transcriptional regulator</fullName>
    </submittedName>
</protein>
<evidence type="ECO:0000259" key="6">
    <source>
        <dbReference type="PROSITE" id="PS50977"/>
    </source>
</evidence>
<dbReference type="PROSITE" id="PS50977">
    <property type="entry name" value="HTH_TETR_2"/>
    <property type="match status" value="1"/>
</dbReference>
<dbReference type="PRINTS" id="PR00455">
    <property type="entry name" value="HTHTETR"/>
</dbReference>
<keyword evidence="2 4" id="KW-0238">DNA-binding</keyword>
<keyword evidence="3" id="KW-0804">Transcription</keyword>
<keyword evidence="8" id="KW-1185">Reference proteome</keyword>
<name>A0A372G6S5_9ACTN</name>
<organism evidence="7 8">
    <name type="scientific">Actinomadura spongiicola</name>
    <dbReference type="NCBI Taxonomy" id="2303421"/>
    <lineage>
        <taxon>Bacteria</taxon>
        <taxon>Bacillati</taxon>
        <taxon>Actinomycetota</taxon>
        <taxon>Actinomycetes</taxon>
        <taxon>Streptosporangiales</taxon>
        <taxon>Thermomonosporaceae</taxon>
        <taxon>Actinomadura</taxon>
    </lineage>
</organism>
<evidence type="ECO:0000256" key="2">
    <source>
        <dbReference type="ARBA" id="ARBA00023125"/>
    </source>
</evidence>
<evidence type="ECO:0000256" key="4">
    <source>
        <dbReference type="PROSITE-ProRule" id="PRU00335"/>
    </source>
</evidence>
<dbReference type="PROSITE" id="PS01081">
    <property type="entry name" value="HTH_TETR_1"/>
    <property type="match status" value="1"/>
</dbReference>
<dbReference type="PANTHER" id="PTHR30055:SF234">
    <property type="entry name" value="HTH-TYPE TRANSCRIPTIONAL REGULATOR BETI"/>
    <property type="match status" value="1"/>
</dbReference>
<dbReference type="AlphaFoldDB" id="A0A372G6S5"/>
<dbReference type="Pfam" id="PF21597">
    <property type="entry name" value="TetR_C_43"/>
    <property type="match status" value="1"/>
</dbReference>
<evidence type="ECO:0000256" key="1">
    <source>
        <dbReference type="ARBA" id="ARBA00023015"/>
    </source>
</evidence>
<dbReference type="Pfam" id="PF00440">
    <property type="entry name" value="TetR_N"/>
    <property type="match status" value="1"/>
</dbReference>
<accession>A0A372G6S5</accession>
<dbReference type="SUPFAM" id="SSF48498">
    <property type="entry name" value="Tetracyclin repressor-like, C-terminal domain"/>
    <property type="match status" value="1"/>
</dbReference>
<dbReference type="Gene3D" id="1.10.357.10">
    <property type="entry name" value="Tetracycline Repressor, domain 2"/>
    <property type="match status" value="1"/>
</dbReference>
<evidence type="ECO:0000313" key="7">
    <source>
        <dbReference type="EMBL" id="RFS81061.1"/>
    </source>
</evidence>
<proteinExistence type="predicted"/>
<dbReference type="InterPro" id="IPR050109">
    <property type="entry name" value="HTH-type_TetR-like_transc_reg"/>
</dbReference>
<evidence type="ECO:0000313" key="8">
    <source>
        <dbReference type="Proteomes" id="UP000262882"/>
    </source>
</evidence>
<dbReference type="GO" id="GO:0000976">
    <property type="term" value="F:transcription cis-regulatory region binding"/>
    <property type="evidence" value="ECO:0007669"/>
    <property type="project" value="TreeGrafter"/>
</dbReference>
<dbReference type="GO" id="GO:0003700">
    <property type="term" value="F:DNA-binding transcription factor activity"/>
    <property type="evidence" value="ECO:0007669"/>
    <property type="project" value="TreeGrafter"/>
</dbReference>
<dbReference type="PANTHER" id="PTHR30055">
    <property type="entry name" value="HTH-TYPE TRANSCRIPTIONAL REGULATOR RUTR"/>
    <property type="match status" value="1"/>
</dbReference>
<comment type="caution">
    <text evidence="7">The sequence shown here is derived from an EMBL/GenBank/DDBJ whole genome shotgun (WGS) entry which is preliminary data.</text>
</comment>
<dbReference type="InterPro" id="IPR036271">
    <property type="entry name" value="Tet_transcr_reg_TetR-rel_C_sf"/>
</dbReference>
<dbReference type="EMBL" id="QVNQ01000017">
    <property type="protein sequence ID" value="RFS81061.1"/>
    <property type="molecule type" value="Genomic_DNA"/>
</dbReference>
<dbReference type="Proteomes" id="UP000262882">
    <property type="component" value="Unassembled WGS sequence"/>
</dbReference>